<feature type="transmembrane region" description="Helical" evidence="6">
    <location>
        <begin position="34"/>
        <end position="55"/>
    </location>
</feature>
<name>A0A7R7EJW4_9FIRM</name>
<keyword evidence="4 6" id="KW-1133">Transmembrane helix</keyword>
<comment type="subcellular location">
    <subcellularLocation>
        <location evidence="1">Membrane</location>
        <topology evidence="1">Multi-pass membrane protein</topology>
    </subcellularLocation>
</comment>
<dbReference type="InterPro" id="IPR014227">
    <property type="entry name" value="YtvI-like"/>
</dbReference>
<evidence type="ECO:0000256" key="3">
    <source>
        <dbReference type="ARBA" id="ARBA00022692"/>
    </source>
</evidence>
<dbReference type="NCBIfam" id="TIGR02872">
    <property type="entry name" value="spore_ytvI"/>
    <property type="match status" value="1"/>
</dbReference>
<dbReference type="EMBL" id="AP024169">
    <property type="protein sequence ID" value="BCN29807.1"/>
    <property type="molecule type" value="Genomic_DNA"/>
</dbReference>
<evidence type="ECO:0000256" key="4">
    <source>
        <dbReference type="ARBA" id="ARBA00022989"/>
    </source>
</evidence>
<dbReference type="KEGG" id="ahb:bsdtb5_11020"/>
<feature type="transmembrane region" description="Helical" evidence="6">
    <location>
        <begin position="7"/>
        <end position="28"/>
    </location>
</feature>
<feature type="transmembrane region" description="Helical" evidence="6">
    <location>
        <begin position="223"/>
        <end position="242"/>
    </location>
</feature>
<dbReference type="AlphaFoldDB" id="A0A7R7EJW4"/>
<keyword evidence="3 6" id="KW-0812">Transmembrane</keyword>
<dbReference type="InterPro" id="IPR002549">
    <property type="entry name" value="AI-2E-like"/>
</dbReference>
<keyword evidence="5 6" id="KW-0472">Membrane</keyword>
<dbReference type="Proteomes" id="UP000595897">
    <property type="component" value="Chromosome"/>
</dbReference>
<feature type="transmembrane region" description="Helical" evidence="6">
    <location>
        <begin position="281"/>
        <end position="299"/>
    </location>
</feature>
<keyword evidence="8" id="KW-1185">Reference proteome</keyword>
<feature type="transmembrane region" description="Helical" evidence="6">
    <location>
        <begin position="330"/>
        <end position="348"/>
    </location>
</feature>
<accession>A0A7R7EJW4</accession>
<evidence type="ECO:0000256" key="5">
    <source>
        <dbReference type="ARBA" id="ARBA00023136"/>
    </source>
</evidence>
<dbReference type="GO" id="GO:0055085">
    <property type="term" value="P:transmembrane transport"/>
    <property type="evidence" value="ECO:0007669"/>
    <property type="project" value="TreeGrafter"/>
</dbReference>
<dbReference type="Pfam" id="PF01594">
    <property type="entry name" value="AI-2E_transport"/>
    <property type="match status" value="1"/>
</dbReference>
<dbReference type="GO" id="GO:0016020">
    <property type="term" value="C:membrane"/>
    <property type="evidence" value="ECO:0007669"/>
    <property type="project" value="UniProtKB-SubCell"/>
</dbReference>
<gene>
    <name evidence="7" type="ORF">bsdtb5_11020</name>
</gene>
<feature type="transmembrane region" description="Helical" evidence="6">
    <location>
        <begin position="67"/>
        <end position="94"/>
    </location>
</feature>
<proteinExistence type="inferred from homology"/>
<dbReference type="PANTHER" id="PTHR21716">
    <property type="entry name" value="TRANSMEMBRANE PROTEIN"/>
    <property type="match status" value="1"/>
</dbReference>
<feature type="transmembrane region" description="Helical" evidence="6">
    <location>
        <begin position="249"/>
        <end position="275"/>
    </location>
</feature>
<evidence type="ECO:0000256" key="6">
    <source>
        <dbReference type="SAM" id="Phobius"/>
    </source>
</evidence>
<reference evidence="7 8" key="1">
    <citation type="submission" date="2020-11" db="EMBL/GenBank/DDBJ databases">
        <title>Draft genome sequencing of a Lachnospiraceae strain isolated from anoxic soil subjected to BSD treatment.</title>
        <authorList>
            <person name="Uek A."/>
            <person name="Tonouchi A."/>
        </authorList>
    </citation>
    <scope>NUCLEOTIDE SEQUENCE [LARGE SCALE GENOMIC DNA]</scope>
    <source>
        <strain evidence="7 8">TB5</strain>
    </source>
</reference>
<organism evidence="7 8">
    <name type="scientific">Anaeromicropila herbilytica</name>
    <dbReference type="NCBI Taxonomy" id="2785025"/>
    <lineage>
        <taxon>Bacteria</taxon>
        <taxon>Bacillati</taxon>
        <taxon>Bacillota</taxon>
        <taxon>Clostridia</taxon>
        <taxon>Lachnospirales</taxon>
        <taxon>Lachnospiraceae</taxon>
        <taxon>Anaeromicropila</taxon>
    </lineage>
</organism>
<sequence length="374" mass="42105">MREPKIYLKLVINILIALVAIILLIYVVPKILGFFMPFVIGWIIAWIANPLVRFLEKRVKILRKHSSAIIIILVLSAVIAIIYFIGNFLVGQIIGLLSDIPSLYDSTEIQLRKASESLHGVYKVLPSNAKHVIDSFSENINVYAMNFIKKINVPSINDAGLLAKNVAETLLMAMITIISSYFFIADRDDIITFIKKIVPESAMERYNSIVKVLKKAVGGYFKAQFKIMIILMVIMFFGFLLLNIDYALLIALGIAFIDFLPVFGAGAVILPWALVDFLNGMYMRAIFLVVIYLICQVVRQVLQPKLVGDSIGISPLTTLLFMFIGYKLKGVLGMIFGIPIGMVIINLYKEGFFDGIINEIRIIVEDINKFRKIK</sequence>
<evidence type="ECO:0000313" key="8">
    <source>
        <dbReference type="Proteomes" id="UP000595897"/>
    </source>
</evidence>
<evidence type="ECO:0000256" key="1">
    <source>
        <dbReference type="ARBA" id="ARBA00004141"/>
    </source>
</evidence>
<evidence type="ECO:0000256" key="2">
    <source>
        <dbReference type="ARBA" id="ARBA00009773"/>
    </source>
</evidence>
<evidence type="ECO:0000313" key="7">
    <source>
        <dbReference type="EMBL" id="BCN29807.1"/>
    </source>
</evidence>
<comment type="similarity">
    <text evidence="2">Belongs to the autoinducer-2 exporter (AI-2E) (TC 2.A.86) family.</text>
</comment>
<protein>
    <submittedName>
        <fullName evidence="7">Sporulation integral membrane protein YtvI</fullName>
    </submittedName>
</protein>
<dbReference type="RefSeq" id="WP_271715066.1">
    <property type="nucleotide sequence ID" value="NZ_AP024169.1"/>
</dbReference>
<dbReference type="PANTHER" id="PTHR21716:SF68">
    <property type="entry name" value="TRANSPORT PROTEIN YTVI-RELATED"/>
    <property type="match status" value="1"/>
</dbReference>